<dbReference type="GO" id="GO:0008531">
    <property type="term" value="F:riboflavin kinase activity"/>
    <property type="evidence" value="ECO:0007669"/>
    <property type="project" value="UniProtKB-EC"/>
</dbReference>
<dbReference type="InterPro" id="IPR015865">
    <property type="entry name" value="Riboflavin_kinase_bac/euk"/>
</dbReference>
<dbReference type="InterPro" id="IPR023465">
    <property type="entry name" value="Riboflavin_kinase_dom_sf"/>
</dbReference>
<evidence type="ECO:0000256" key="8">
    <source>
        <dbReference type="ARBA" id="ARBA00022679"/>
    </source>
</evidence>
<accession>A0AAF0IQ45</accession>
<protein>
    <recommendedName>
        <fullName evidence="5">Riboflavin kinase</fullName>
        <ecNumber evidence="4">2.7.1.26</ecNumber>
    </recommendedName>
    <alternativeName>
        <fullName evidence="11">Flavin mononucleotide kinase 1</fullName>
    </alternativeName>
</protein>
<dbReference type="Gene3D" id="2.40.30.30">
    <property type="entry name" value="Riboflavin kinase-like"/>
    <property type="match status" value="1"/>
</dbReference>
<evidence type="ECO:0000256" key="5">
    <source>
        <dbReference type="ARBA" id="ARBA00017394"/>
    </source>
</evidence>
<keyword evidence="13" id="KW-0418">Kinase</keyword>
<keyword evidence="10" id="KW-0067">ATP-binding</keyword>
<evidence type="ECO:0000313" key="13">
    <source>
        <dbReference type="EMBL" id="WFC97082.1"/>
    </source>
</evidence>
<gene>
    <name evidence="13" type="primary">FMN1</name>
    <name evidence="13" type="ORF">MBRA1_003747</name>
</gene>
<comment type="function">
    <text evidence="1">Catalyzes the phosphorylation of riboflavin (vitamin B2) to form flavin mononucleotide (FMN) coenzyme.</text>
</comment>
<evidence type="ECO:0000256" key="2">
    <source>
        <dbReference type="ARBA" id="ARBA00005201"/>
    </source>
</evidence>
<dbReference type="PANTHER" id="PTHR22749:SF6">
    <property type="entry name" value="RIBOFLAVIN KINASE"/>
    <property type="match status" value="1"/>
</dbReference>
<keyword evidence="14" id="KW-1185">Reference proteome</keyword>
<dbReference type="PANTHER" id="PTHR22749">
    <property type="entry name" value="RIBOFLAVIN KINASE/FMN ADENYLYLTRANSFERASE"/>
    <property type="match status" value="1"/>
</dbReference>
<keyword evidence="9" id="KW-0547">Nucleotide-binding</keyword>
<dbReference type="EC" id="2.7.1.26" evidence="4"/>
<dbReference type="GO" id="GO:0009398">
    <property type="term" value="P:FMN biosynthetic process"/>
    <property type="evidence" value="ECO:0007669"/>
    <property type="project" value="TreeGrafter"/>
</dbReference>
<comment type="pathway">
    <text evidence="2">Cofactor biosynthesis; FMN biosynthesis; FMN from riboflavin (ATP route): step 1/1.</text>
</comment>
<sequence>MAAYDSARRPAVCGAETVEAPFPVYLQGVVEHGFGRGSKQLNCPTANLPVTSLDAEAAQNSLTQTGVYFGFAQVRFAQDDAAVPDADRAVHPMVMSVGWNPHFANTQKTVEVHILHAYHADFYGQAMRVVILGYIRPELKYDSLDALISDIETDKRVGRASVERPAYAAYAHDTFFA</sequence>
<dbReference type="GO" id="GO:0005524">
    <property type="term" value="F:ATP binding"/>
    <property type="evidence" value="ECO:0007669"/>
    <property type="project" value="UniProtKB-KW"/>
</dbReference>
<name>A0AAF0IQ45_9BASI</name>
<evidence type="ECO:0000256" key="7">
    <source>
        <dbReference type="ARBA" id="ARBA00022643"/>
    </source>
</evidence>
<dbReference type="EMBL" id="CP119956">
    <property type="protein sequence ID" value="WFC97082.1"/>
    <property type="molecule type" value="Genomic_DNA"/>
</dbReference>
<proteinExistence type="inferred from homology"/>
<dbReference type="SUPFAM" id="SSF82114">
    <property type="entry name" value="Riboflavin kinase-like"/>
    <property type="match status" value="1"/>
</dbReference>
<dbReference type="Proteomes" id="UP001216638">
    <property type="component" value="Chromosome 6"/>
</dbReference>
<dbReference type="GO" id="GO:0009231">
    <property type="term" value="P:riboflavin biosynthetic process"/>
    <property type="evidence" value="ECO:0007669"/>
    <property type="project" value="InterPro"/>
</dbReference>
<evidence type="ECO:0000256" key="9">
    <source>
        <dbReference type="ARBA" id="ARBA00022741"/>
    </source>
</evidence>
<feature type="domain" description="Riboflavin kinase" evidence="12">
    <location>
        <begin position="19"/>
        <end position="163"/>
    </location>
</feature>
<evidence type="ECO:0000256" key="4">
    <source>
        <dbReference type="ARBA" id="ARBA00012105"/>
    </source>
</evidence>
<keyword evidence="8 13" id="KW-0808">Transferase</keyword>
<evidence type="ECO:0000256" key="6">
    <source>
        <dbReference type="ARBA" id="ARBA00022630"/>
    </source>
</evidence>
<dbReference type="InterPro" id="IPR023468">
    <property type="entry name" value="Riboflavin_kinase"/>
</dbReference>
<dbReference type="SMART" id="SM00904">
    <property type="entry name" value="Flavokinase"/>
    <property type="match status" value="1"/>
</dbReference>
<evidence type="ECO:0000259" key="12">
    <source>
        <dbReference type="SMART" id="SM00904"/>
    </source>
</evidence>
<reference evidence="13" key="1">
    <citation type="submission" date="2023-03" db="EMBL/GenBank/DDBJ databases">
        <title>Mating type loci evolution in Malassezia.</title>
        <authorList>
            <person name="Coelho M.A."/>
        </authorList>
    </citation>
    <scope>NUCLEOTIDE SEQUENCE</scope>
    <source>
        <strain evidence="13">CBS 14135</strain>
    </source>
</reference>
<organism evidence="13 14">
    <name type="scientific">Malassezia brasiliensis</name>
    <dbReference type="NCBI Taxonomy" id="1821822"/>
    <lineage>
        <taxon>Eukaryota</taxon>
        <taxon>Fungi</taxon>
        <taxon>Dikarya</taxon>
        <taxon>Basidiomycota</taxon>
        <taxon>Ustilaginomycotina</taxon>
        <taxon>Malasseziomycetes</taxon>
        <taxon>Malasseziales</taxon>
        <taxon>Malasseziaceae</taxon>
        <taxon>Malassezia</taxon>
    </lineage>
</organism>
<dbReference type="GO" id="GO:0005739">
    <property type="term" value="C:mitochondrion"/>
    <property type="evidence" value="ECO:0007669"/>
    <property type="project" value="TreeGrafter"/>
</dbReference>
<evidence type="ECO:0000256" key="10">
    <source>
        <dbReference type="ARBA" id="ARBA00022840"/>
    </source>
</evidence>
<dbReference type="AlphaFoldDB" id="A0AAF0IQ45"/>
<evidence type="ECO:0000256" key="3">
    <source>
        <dbReference type="ARBA" id="ARBA00010108"/>
    </source>
</evidence>
<evidence type="ECO:0000256" key="11">
    <source>
        <dbReference type="ARBA" id="ARBA00029960"/>
    </source>
</evidence>
<keyword evidence="7" id="KW-0288">FMN</keyword>
<keyword evidence="6" id="KW-0285">Flavoprotein</keyword>
<evidence type="ECO:0000256" key="1">
    <source>
        <dbReference type="ARBA" id="ARBA00003572"/>
    </source>
</evidence>
<evidence type="ECO:0000313" key="14">
    <source>
        <dbReference type="Proteomes" id="UP001216638"/>
    </source>
</evidence>
<dbReference type="Pfam" id="PF01687">
    <property type="entry name" value="Flavokinase"/>
    <property type="match status" value="1"/>
</dbReference>
<comment type="similarity">
    <text evidence="3">Belongs to the flavokinase family.</text>
</comment>